<keyword evidence="1" id="KW-1015">Disulfide bond</keyword>
<evidence type="ECO:0000313" key="5">
    <source>
        <dbReference type="Proteomes" id="UP000284057"/>
    </source>
</evidence>
<dbReference type="PROSITE" id="PS50240">
    <property type="entry name" value="TRYPSIN_DOM"/>
    <property type="match status" value="1"/>
</dbReference>
<dbReference type="Proteomes" id="UP000284057">
    <property type="component" value="Unassembled WGS sequence"/>
</dbReference>
<feature type="chain" id="PRO_5019210606" description="Peptidase S1 domain-containing protein" evidence="2">
    <location>
        <begin position="25"/>
        <end position="305"/>
    </location>
</feature>
<dbReference type="SMART" id="SM00020">
    <property type="entry name" value="Tryp_SPc"/>
    <property type="match status" value="1"/>
</dbReference>
<dbReference type="Gene3D" id="2.40.10.10">
    <property type="entry name" value="Trypsin-like serine proteases"/>
    <property type="match status" value="1"/>
</dbReference>
<dbReference type="InterPro" id="IPR018114">
    <property type="entry name" value="TRYPSIN_HIS"/>
</dbReference>
<keyword evidence="2" id="KW-0732">Signal</keyword>
<dbReference type="InterPro" id="IPR043504">
    <property type="entry name" value="Peptidase_S1_PA_chymotrypsin"/>
</dbReference>
<protein>
    <recommendedName>
        <fullName evidence="3">Peptidase S1 domain-containing protein</fullName>
    </recommendedName>
</protein>
<dbReference type="EMBL" id="QUAL01000146">
    <property type="protein sequence ID" value="RIQ21632.1"/>
    <property type="molecule type" value="Genomic_DNA"/>
</dbReference>
<sequence length="305" mass="32920">MKRLLVGAAAAGALLLASVAPASAIVGGAPDEGEHPYVGQLLFYVPDAQDPRFEDPGAWFNCTGTLIDADTVVTAGHCTYAVGDGGEATVDPLSGGTDVWFSVSEVPDYSMLPSSATFVPDGNAERYATWSRLLDRSRTWYEAESTFTHPEYVDSAFLLHDLGVVQLSEPIHLSEYATLPEADYLDRYYSKSAKQRALFESVGYGLEDSGPKSSFGGDTRRKADRRLISFDGAYGYRNIAVKFSHNDGGTCFGDSGGPTFDISTPELDEQNLIVAVTSFGMNYNCNASGSYRVDQPDDIAFLAQF</sequence>
<dbReference type="PROSITE" id="PS00134">
    <property type="entry name" value="TRYPSIN_HIS"/>
    <property type="match status" value="1"/>
</dbReference>
<feature type="signal peptide" evidence="2">
    <location>
        <begin position="1"/>
        <end position="24"/>
    </location>
</feature>
<dbReference type="InterPro" id="IPR001254">
    <property type="entry name" value="Trypsin_dom"/>
</dbReference>
<dbReference type="InterPro" id="IPR051487">
    <property type="entry name" value="Ser/Thr_Proteases_Immune/Dev"/>
</dbReference>
<dbReference type="RefSeq" id="WP_119660625.1">
    <property type="nucleotide sequence ID" value="NZ_QUAL01000146.1"/>
</dbReference>
<dbReference type="InterPro" id="IPR009003">
    <property type="entry name" value="Peptidase_S1_PA"/>
</dbReference>
<dbReference type="GO" id="GO:0006508">
    <property type="term" value="P:proteolysis"/>
    <property type="evidence" value="ECO:0007669"/>
    <property type="project" value="InterPro"/>
</dbReference>
<evidence type="ECO:0000256" key="2">
    <source>
        <dbReference type="SAM" id="SignalP"/>
    </source>
</evidence>
<organism evidence="4 5">
    <name type="scientific">Jiangella rhizosphaerae</name>
    <dbReference type="NCBI Taxonomy" id="2293569"/>
    <lineage>
        <taxon>Bacteria</taxon>
        <taxon>Bacillati</taxon>
        <taxon>Actinomycetota</taxon>
        <taxon>Actinomycetes</taxon>
        <taxon>Jiangellales</taxon>
        <taxon>Jiangellaceae</taxon>
        <taxon>Jiangella</taxon>
    </lineage>
</organism>
<name>A0A418KQB5_9ACTN</name>
<accession>A0A418KQB5</accession>
<dbReference type="InterPro" id="IPR001314">
    <property type="entry name" value="Peptidase_S1A"/>
</dbReference>
<gene>
    <name evidence="4" type="ORF">DY240_14790</name>
</gene>
<reference evidence="4 5" key="1">
    <citation type="submission" date="2018-09" db="EMBL/GenBank/DDBJ databases">
        <title>Isolation, diversity and antifungal activity of actinobacteria from wheat.</title>
        <authorList>
            <person name="Han C."/>
        </authorList>
    </citation>
    <scope>NUCLEOTIDE SEQUENCE [LARGE SCALE GENOMIC DNA]</scope>
    <source>
        <strain evidence="4 5">NEAU-YY265</strain>
    </source>
</reference>
<feature type="domain" description="Peptidase S1" evidence="3">
    <location>
        <begin position="25"/>
        <end position="305"/>
    </location>
</feature>
<evidence type="ECO:0000313" key="4">
    <source>
        <dbReference type="EMBL" id="RIQ21632.1"/>
    </source>
</evidence>
<proteinExistence type="predicted"/>
<dbReference type="Pfam" id="PF00089">
    <property type="entry name" value="Trypsin"/>
    <property type="match status" value="2"/>
</dbReference>
<dbReference type="PRINTS" id="PR00722">
    <property type="entry name" value="CHYMOTRYPSIN"/>
</dbReference>
<comment type="caution">
    <text evidence="4">The sequence shown here is derived from an EMBL/GenBank/DDBJ whole genome shotgun (WGS) entry which is preliminary data.</text>
</comment>
<keyword evidence="5" id="KW-1185">Reference proteome</keyword>
<dbReference type="GO" id="GO:0004252">
    <property type="term" value="F:serine-type endopeptidase activity"/>
    <property type="evidence" value="ECO:0007669"/>
    <property type="project" value="InterPro"/>
</dbReference>
<evidence type="ECO:0000259" key="3">
    <source>
        <dbReference type="PROSITE" id="PS50240"/>
    </source>
</evidence>
<dbReference type="AlphaFoldDB" id="A0A418KQB5"/>
<dbReference type="PANTHER" id="PTHR24256">
    <property type="entry name" value="TRYPTASE-RELATED"/>
    <property type="match status" value="1"/>
</dbReference>
<evidence type="ECO:0000256" key="1">
    <source>
        <dbReference type="ARBA" id="ARBA00023157"/>
    </source>
</evidence>
<dbReference type="OrthoDB" id="3657335at2"/>
<dbReference type="SUPFAM" id="SSF50494">
    <property type="entry name" value="Trypsin-like serine proteases"/>
    <property type="match status" value="1"/>
</dbReference>